<keyword evidence="3" id="KW-0560">Oxidoreductase</keyword>
<dbReference type="Gene3D" id="1.10.1060.10">
    <property type="entry name" value="Alpha-helical ferredoxin"/>
    <property type="match status" value="1"/>
</dbReference>
<dbReference type="InterPro" id="IPR006004">
    <property type="entry name" value="SudA-like"/>
</dbReference>
<dbReference type="PANTHER" id="PTHR42783">
    <property type="entry name" value="GLUTAMATE SYNTHASE [NADPH] SMALL CHAIN"/>
    <property type="match status" value="1"/>
</dbReference>
<accession>A0ABV3X5U9</accession>
<protein>
    <submittedName>
        <fullName evidence="3">NADPH-dependent glutamate synthase</fullName>
        <ecNumber evidence="3">1.4.1.13</ecNumber>
    </submittedName>
</protein>
<evidence type="ECO:0000259" key="2">
    <source>
        <dbReference type="Pfam" id="PF14691"/>
    </source>
</evidence>
<dbReference type="InterPro" id="IPR036188">
    <property type="entry name" value="FAD/NAD-bd_sf"/>
</dbReference>
<dbReference type="RefSeq" id="WP_368847282.1">
    <property type="nucleotide sequence ID" value="NZ_CP194411.1"/>
</dbReference>
<evidence type="ECO:0000313" key="3">
    <source>
        <dbReference type="EMBL" id="MEX5285556.1"/>
    </source>
</evidence>
<dbReference type="Gene3D" id="3.50.50.60">
    <property type="entry name" value="FAD/NAD(P)-binding domain"/>
    <property type="match status" value="2"/>
</dbReference>
<evidence type="ECO:0000313" key="4">
    <source>
        <dbReference type="Proteomes" id="UP001559623"/>
    </source>
</evidence>
<gene>
    <name evidence="3" type="primary">gltA</name>
    <name evidence="3" type="ORF">QCO44_07890</name>
</gene>
<dbReference type="SUPFAM" id="SSF51971">
    <property type="entry name" value="Nucleotide-binding domain"/>
    <property type="match status" value="1"/>
</dbReference>
<keyword evidence="4" id="KW-1185">Reference proteome</keyword>
<reference evidence="3 4" key="1">
    <citation type="submission" date="2023-04" db="EMBL/GenBank/DDBJ databases">
        <title>Genome Sequence of Selenomonas sputigena ATCC 33150.</title>
        <authorList>
            <person name="Miller D.P."/>
            <person name="Anvari S."/>
            <person name="Polson S.W."/>
            <person name="Macdonald M."/>
            <person name="Mcdowell J.V."/>
        </authorList>
    </citation>
    <scope>NUCLEOTIDE SEQUENCE [LARGE SCALE GENOMIC DNA]</scope>
    <source>
        <strain evidence="3 4">ATCC 33150</strain>
    </source>
</reference>
<organism evidence="3 4">
    <name type="scientific">Selenomonas sputigena</name>
    <dbReference type="NCBI Taxonomy" id="69823"/>
    <lineage>
        <taxon>Bacteria</taxon>
        <taxon>Bacillati</taxon>
        <taxon>Bacillota</taxon>
        <taxon>Negativicutes</taxon>
        <taxon>Selenomonadales</taxon>
        <taxon>Selenomonadaceae</taxon>
        <taxon>Selenomonas</taxon>
    </lineage>
</organism>
<dbReference type="Proteomes" id="UP001559623">
    <property type="component" value="Unassembled WGS sequence"/>
</dbReference>
<feature type="domain" description="Dihydroprymidine dehydrogenase" evidence="2">
    <location>
        <begin position="18"/>
        <end position="127"/>
    </location>
</feature>
<feature type="domain" description="FAD/NAD(P)-binding" evidence="1">
    <location>
        <begin position="142"/>
        <end position="451"/>
    </location>
</feature>
<comment type="caution">
    <text evidence="3">The sequence shown here is derived from an EMBL/GenBank/DDBJ whole genome shotgun (WGS) entry which is preliminary data.</text>
</comment>
<dbReference type="SUPFAM" id="SSF46548">
    <property type="entry name" value="alpha-helical ferredoxin"/>
    <property type="match status" value="1"/>
</dbReference>
<sequence>MALSLEKHKMPEQDPKIRAHNFEEVALGYDEKTAIAEAERCLNCKVPQCRKGCPVSVRIPEFIQKIKARDFAAAIEIIKSDNALPAVCGRVCPQENQCEKLCILAKKGEAVGIGRLERFAADWQLAQGEEINPIEFAPDAQKVAVIGAGPAGLSCAGDLAKKGYRVTIFEALHVAGGVLSYGIPEFRLPKDGVVRKEVENLEKLGVKIELNSVVGRLYTVDELMQEEGFDAVFVGTGAGLPHFMNIPGENLNGVYSANEFLTRCNLMKAYRFPDFATPIHVGKNVAVVGGGNVAMDAARTALRLGAEHVYIVYRRSEKELPARREEVHHAKEEGIDFRLLNNPVEVLGNEEGWVCGLRCIKMELGEPDDSGRRRPVPVAGSEFELAVDTVIMSIGTGPNPIVATTTPGMDTTKRGNIVADEETGATTKEGVFAGGDIVTGAATVILAMGAGKKAAAAIDEYLKKKRDA</sequence>
<dbReference type="EC" id="1.4.1.13" evidence="3"/>
<dbReference type="NCBIfam" id="TIGR01316">
    <property type="entry name" value="gltA"/>
    <property type="match status" value="1"/>
</dbReference>
<dbReference type="Pfam" id="PF07992">
    <property type="entry name" value="Pyr_redox_2"/>
    <property type="match status" value="1"/>
</dbReference>
<dbReference type="GO" id="GO:0004355">
    <property type="term" value="F:glutamate synthase (NADPH) activity"/>
    <property type="evidence" value="ECO:0007669"/>
    <property type="project" value="UniProtKB-EC"/>
</dbReference>
<evidence type="ECO:0000259" key="1">
    <source>
        <dbReference type="Pfam" id="PF07992"/>
    </source>
</evidence>
<dbReference type="Pfam" id="PF14691">
    <property type="entry name" value="Fer4_20"/>
    <property type="match status" value="1"/>
</dbReference>
<proteinExistence type="predicted"/>
<dbReference type="InterPro" id="IPR028261">
    <property type="entry name" value="DPD_II"/>
</dbReference>
<dbReference type="InterPro" id="IPR009051">
    <property type="entry name" value="Helical_ferredxn"/>
</dbReference>
<dbReference type="PANTHER" id="PTHR42783:SF3">
    <property type="entry name" value="GLUTAMATE SYNTHASE [NADPH] SMALL CHAIN-RELATED"/>
    <property type="match status" value="1"/>
</dbReference>
<dbReference type="PRINTS" id="PR00419">
    <property type="entry name" value="ADXRDTASE"/>
</dbReference>
<dbReference type="InterPro" id="IPR023753">
    <property type="entry name" value="FAD/NAD-binding_dom"/>
</dbReference>
<name>A0ABV3X5U9_9FIRM</name>
<dbReference type="EMBL" id="JARVLH010000004">
    <property type="protein sequence ID" value="MEX5285556.1"/>
    <property type="molecule type" value="Genomic_DNA"/>
</dbReference>